<keyword evidence="9" id="KW-1185">Reference proteome</keyword>
<keyword evidence="2" id="KW-0805">Transcription regulation</keyword>
<dbReference type="SUPFAM" id="SSF101936">
    <property type="entry name" value="DNA-binding pseudobarrel domain"/>
    <property type="match status" value="3"/>
</dbReference>
<comment type="subcellular location">
    <subcellularLocation>
        <location evidence="1">Nucleus</location>
    </subcellularLocation>
</comment>
<evidence type="ECO:0000256" key="2">
    <source>
        <dbReference type="ARBA" id="ARBA00023015"/>
    </source>
</evidence>
<evidence type="ECO:0000259" key="7">
    <source>
        <dbReference type="PROSITE" id="PS50863"/>
    </source>
</evidence>
<evidence type="ECO:0000313" key="9">
    <source>
        <dbReference type="Proteomes" id="UP001324115"/>
    </source>
</evidence>
<feature type="domain" description="TF-B3" evidence="7">
    <location>
        <begin position="1"/>
        <end position="86"/>
    </location>
</feature>
<dbReference type="Proteomes" id="UP001324115">
    <property type="component" value="Unassembled WGS sequence"/>
</dbReference>
<evidence type="ECO:0000256" key="1">
    <source>
        <dbReference type="ARBA" id="ARBA00004123"/>
    </source>
</evidence>
<comment type="caution">
    <text evidence="8">The sequence shown here is derived from an EMBL/GenBank/DDBJ whole genome shotgun (WGS) entry which is preliminary data.</text>
</comment>
<proteinExistence type="predicted"/>
<gene>
    <name evidence="8" type="ORF">RGQ29_012239</name>
</gene>
<dbReference type="InterPro" id="IPR044837">
    <property type="entry name" value="REM16-like"/>
</dbReference>
<evidence type="ECO:0000256" key="3">
    <source>
        <dbReference type="ARBA" id="ARBA00023125"/>
    </source>
</evidence>
<feature type="domain" description="TF-B3" evidence="7">
    <location>
        <begin position="228"/>
        <end position="326"/>
    </location>
</feature>
<keyword evidence="4" id="KW-0804">Transcription</keyword>
<sequence>MLWRFFLQRIPKKFISKYGVDLSNMAFLMVPNGTKWKVKLTKRDGEVCFQNGWREFASCHALNPGHLLVFRYEGNSHFYVLIFDATTTEIDYPLDDRQEVHRMEDIESDDNSLEIMDGFMPSPKTREKSPLPCPLPHKRAKTNPRSSDLQAGGDTHFRLELTKSKWLMLEKSKMNAGVSFTRRESKAEECSGATKRCPKSEVIERTLSASEKDRAFRRVRAFESKNPFFKVVMQPSYVYRRNLNVSYSFAKKYMRKMSGEFVILRSFDRGTWSVKFSFYEAQTKSEFRQGWTEFARDNSLKVGDVCIFELINGIEVAFKVAIFRAANDIDCPLSNGKELVDFVSLFTTNFKCMTSYFHVISGSAHGVGGNRVGRNSSPLVKPKSDCYLDDESFSHDQCPLKDDGVGMSTNRRRLKAKALVKIHEYKALEKKQELMTTNGNAENLVRANAFKSENPLFMVIMQPTYISNGHMSLPHGIINYLLRKGFITKGGVLTVKLQVVDQLWPVKLNAYEGMYESSPCKLSAGWSAFATENSLQVGDACVFELIMRDDVVLKVHIFRCLD</sequence>
<evidence type="ECO:0000256" key="5">
    <source>
        <dbReference type="ARBA" id="ARBA00023242"/>
    </source>
</evidence>
<feature type="domain" description="TF-B3" evidence="7">
    <location>
        <begin position="456"/>
        <end position="561"/>
    </location>
</feature>
<dbReference type="Gene3D" id="2.40.330.10">
    <property type="entry name" value="DNA-binding pseudobarrel domain"/>
    <property type="match status" value="3"/>
</dbReference>
<dbReference type="PANTHER" id="PTHR31391">
    <property type="entry name" value="B3 DOMAIN-CONTAINING PROTEIN OS11G0197600-RELATED"/>
    <property type="match status" value="1"/>
</dbReference>
<protein>
    <recommendedName>
        <fullName evidence="7">TF-B3 domain-containing protein</fullName>
    </recommendedName>
</protein>
<accession>A0AAN7G6M5</accession>
<dbReference type="InterPro" id="IPR015300">
    <property type="entry name" value="DNA-bd_pseudobarrel_sf"/>
</dbReference>
<evidence type="ECO:0000256" key="4">
    <source>
        <dbReference type="ARBA" id="ARBA00023163"/>
    </source>
</evidence>
<dbReference type="CDD" id="cd10017">
    <property type="entry name" value="B3_DNA"/>
    <property type="match status" value="3"/>
</dbReference>
<dbReference type="EMBL" id="JAXUIC010000002">
    <property type="protein sequence ID" value="KAK4603646.1"/>
    <property type="molecule type" value="Genomic_DNA"/>
</dbReference>
<organism evidence="8 9">
    <name type="scientific">Quercus rubra</name>
    <name type="common">Northern red oak</name>
    <name type="synonym">Quercus borealis</name>
    <dbReference type="NCBI Taxonomy" id="3512"/>
    <lineage>
        <taxon>Eukaryota</taxon>
        <taxon>Viridiplantae</taxon>
        <taxon>Streptophyta</taxon>
        <taxon>Embryophyta</taxon>
        <taxon>Tracheophyta</taxon>
        <taxon>Spermatophyta</taxon>
        <taxon>Magnoliopsida</taxon>
        <taxon>eudicotyledons</taxon>
        <taxon>Gunneridae</taxon>
        <taxon>Pentapetalae</taxon>
        <taxon>rosids</taxon>
        <taxon>fabids</taxon>
        <taxon>Fagales</taxon>
        <taxon>Fagaceae</taxon>
        <taxon>Quercus</taxon>
    </lineage>
</organism>
<dbReference type="PROSITE" id="PS50863">
    <property type="entry name" value="B3"/>
    <property type="match status" value="3"/>
</dbReference>
<dbReference type="SMART" id="SM01019">
    <property type="entry name" value="B3"/>
    <property type="match status" value="3"/>
</dbReference>
<keyword evidence="5" id="KW-0539">Nucleus</keyword>
<name>A0AAN7G6M5_QUERU</name>
<dbReference type="Pfam" id="PF02362">
    <property type="entry name" value="B3"/>
    <property type="match status" value="3"/>
</dbReference>
<dbReference type="PANTHER" id="PTHR31391:SF106">
    <property type="entry name" value="B3 DOMAIN-CONTAINING PROTEIN OS01G0723500"/>
    <property type="match status" value="1"/>
</dbReference>
<dbReference type="AlphaFoldDB" id="A0AAN7G6M5"/>
<reference evidence="8 9" key="1">
    <citation type="journal article" date="2023" name="G3 (Bethesda)">
        <title>A haplotype-resolved chromosome-scale genome for Quercus rubra L. provides insights into the genetics of adaptive traits for red oak species.</title>
        <authorList>
            <person name="Kapoor B."/>
            <person name="Jenkins J."/>
            <person name="Schmutz J."/>
            <person name="Zhebentyayeva T."/>
            <person name="Kuelheim C."/>
            <person name="Coggeshall M."/>
            <person name="Heim C."/>
            <person name="Lasky J.R."/>
            <person name="Leites L."/>
            <person name="Islam-Faridi N."/>
            <person name="Romero-Severson J."/>
            <person name="DeLeo V.L."/>
            <person name="Lucas S.M."/>
            <person name="Lazic D."/>
            <person name="Gailing O."/>
            <person name="Carlson J."/>
            <person name="Staton M."/>
        </authorList>
    </citation>
    <scope>NUCLEOTIDE SEQUENCE [LARGE SCALE GENOMIC DNA]</scope>
    <source>
        <strain evidence="8">Pseudo-F2</strain>
    </source>
</reference>
<feature type="region of interest" description="Disordered" evidence="6">
    <location>
        <begin position="121"/>
        <end position="152"/>
    </location>
</feature>
<keyword evidence="3" id="KW-0238">DNA-binding</keyword>
<dbReference type="GO" id="GO:0005634">
    <property type="term" value="C:nucleus"/>
    <property type="evidence" value="ECO:0007669"/>
    <property type="project" value="UniProtKB-SubCell"/>
</dbReference>
<dbReference type="GO" id="GO:0003677">
    <property type="term" value="F:DNA binding"/>
    <property type="evidence" value="ECO:0007669"/>
    <property type="project" value="UniProtKB-KW"/>
</dbReference>
<dbReference type="InterPro" id="IPR003340">
    <property type="entry name" value="B3_DNA-bd"/>
</dbReference>
<evidence type="ECO:0000256" key="6">
    <source>
        <dbReference type="SAM" id="MobiDB-lite"/>
    </source>
</evidence>
<evidence type="ECO:0000313" key="8">
    <source>
        <dbReference type="EMBL" id="KAK4603646.1"/>
    </source>
</evidence>